<protein>
    <submittedName>
        <fullName evidence="1">Uncharacterized protein</fullName>
    </submittedName>
</protein>
<dbReference type="AlphaFoldDB" id="A0A1F5EJ49"/>
<proteinExistence type="predicted"/>
<name>A0A1F5EJ49_9BACT</name>
<organism evidence="1 2">
    <name type="scientific">Candidatus Campbellbacteria bacterium RIFOXYC2_FULL_35_25</name>
    <dbReference type="NCBI Taxonomy" id="1797582"/>
    <lineage>
        <taxon>Bacteria</taxon>
        <taxon>Candidatus Campbelliibacteriota</taxon>
    </lineage>
</organism>
<gene>
    <name evidence="1" type="ORF">A2442_02775</name>
</gene>
<reference evidence="1 2" key="1">
    <citation type="journal article" date="2016" name="Nat. Commun.">
        <title>Thousands of microbial genomes shed light on interconnected biogeochemical processes in an aquifer system.</title>
        <authorList>
            <person name="Anantharaman K."/>
            <person name="Brown C.T."/>
            <person name="Hug L.A."/>
            <person name="Sharon I."/>
            <person name="Castelle C.J."/>
            <person name="Probst A.J."/>
            <person name="Thomas B.C."/>
            <person name="Singh A."/>
            <person name="Wilkins M.J."/>
            <person name="Karaoz U."/>
            <person name="Brodie E.L."/>
            <person name="Williams K.H."/>
            <person name="Hubbard S.S."/>
            <person name="Banfield J.F."/>
        </authorList>
    </citation>
    <scope>NUCLEOTIDE SEQUENCE [LARGE SCALE GENOMIC DNA]</scope>
</reference>
<accession>A0A1F5EJ49</accession>
<evidence type="ECO:0000313" key="1">
    <source>
        <dbReference type="EMBL" id="OGD67405.1"/>
    </source>
</evidence>
<sequence>MWYIFGRRSYSIQKGKKECKMLVIITEDKQLGPFIRIGIGMSLYLRQCPAIFLQKALEEAHSRKRKGFMAASLIKGELKKRPDKRNF</sequence>
<comment type="caution">
    <text evidence="1">The sequence shown here is derived from an EMBL/GenBank/DDBJ whole genome shotgun (WGS) entry which is preliminary data.</text>
</comment>
<dbReference type="EMBL" id="MFAE01000005">
    <property type="protein sequence ID" value="OGD67405.1"/>
    <property type="molecule type" value="Genomic_DNA"/>
</dbReference>
<dbReference type="STRING" id="1797582.A2442_02775"/>
<dbReference type="Proteomes" id="UP000179003">
    <property type="component" value="Unassembled WGS sequence"/>
</dbReference>
<evidence type="ECO:0000313" key="2">
    <source>
        <dbReference type="Proteomes" id="UP000179003"/>
    </source>
</evidence>